<name>A0A916WKE9_9BURK</name>
<evidence type="ECO:0000259" key="7">
    <source>
        <dbReference type="Pfam" id="PF01292"/>
    </source>
</evidence>
<reference evidence="8" key="1">
    <citation type="journal article" date="2014" name="Int. J. Syst. Evol. Microbiol.">
        <title>Complete genome sequence of Corynebacterium casei LMG S-19264T (=DSM 44701T), isolated from a smear-ripened cheese.</title>
        <authorList>
            <consortium name="US DOE Joint Genome Institute (JGI-PGF)"/>
            <person name="Walter F."/>
            <person name="Albersmeier A."/>
            <person name="Kalinowski J."/>
            <person name="Ruckert C."/>
        </authorList>
    </citation>
    <scope>NUCLEOTIDE SEQUENCE</scope>
    <source>
        <strain evidence="8">CGMCC 1.15322</strain>
    </source>
</reference>
<feature type="domain" description="Cytochrome b561 bacterial/Ni-hydrogenase" evidence="7">
    <location>
        <begin position="17"/>
        <end position="180"/>
    </location>
</feature>
<dbReference type="RefSeq" id="WP_229676392.1">
    <property type="nucleotide sequence ID" value="NZ_BMIG01000013.1"/>
</dbReference>
<accession>A0A916WKE9</accession>
<keyword evidence="5 6" id="KW-0472">Membrane</keyword>
<dbReference type="PANTHER" id="PTHR30485:SF2">
    <property type="entry name" value="BLL0597 PROTEIN"/>
    <property type="match status" value="1"/>
</dbReference>
<dbReference type="GO" id="GO:0009055">
    <property type="term" value="F:electron transfer activity"/>
    <property type="evidence" value="ECO:0007669"/>
    <property type="project" value="InterPro"/>
</dbReference>
<feature type="transmembrane region" description="Helical" evidence="6">
    <location>
        <begin position="107"/>
        <end position="129"/>
    </location>
</feature>
<keyword evidence="9" id="KW-1185">Reference proteome</keyword>
<dbReference type="InterPro" id="IPR016174">
    <property type="entry name" value="Di-haem_cyt_TM"/>
</dbReference>
<evidence type="ECO:0000256" key="2">
    <source>
        <dbReference type="ARBA" id="ARBA00022475"/>
    </source>
</evidence>
<dbReference type="SUPFAM" id="SSF81342">
    <property type="entry name" value="Transmembrane di-heme cytochromes"/>
    <property type="match status" value="1"/>
</dbReference>
<comment type="caution">
    <text evidence="8">The sequence shown here is derived from an EMBL/GenBank/DDBJ whole genome shotgun (WGS) entry which is preliminary data.</text>
</comment>
<evidence type="ECO:0000256" key="1">
    <source>
        <dbReference type="ARBA" id="ARBA00004651"/>
    </source>
</evidence>
<dbReference type="Gene3D" id="1.20.950.20">
    <property type="entry name" value="Transmembrane di-heme cytochromes, Chain C"/>
    <property type="match status" value="1"/>
</dbReference>
<dbReference type="GO" id="GO:0005886">
    <property type="term" value="C:plasma membrane"/>
    <property type="evidence" value="ECO:0007669"/>
    <property type="project" value="UniProtKB-SubCell"/>
</dbReference>
<evidence type="ECO:0000256" key="3">
    <source>
        <dbReference type="ARBA" id="ARBA00022692"/>
    </source>
</evidence>
<feature type="transmembrane region" description="Helical" evidence="6">
    <location>
        <begin position="51"/>
        <end position="74"/>
    </location>
</feature>
<keyword evidence="4 6" id="KW-1133">Transmembrane helix</keyword>
<dbReference type="InterPro" id="IPR051542">
    <property type="entry name" value="Hydrogenase_cytochrome"/>
</dbReference>
<dbReference type="GO" id="GO:0020037">
    <property type="term" value="F:heme binding"/>
    <property type="evidence" value="ECO:0007669"/>
    <property type="project" value="TreeGrafter"/>
</dbReference>
<protein>
    <submittedName>
        <fullName evidence="8">Cytochrome b561</fullName>
    </submittedName>
</protein>
<organism evidence="8 9">
    <name type="scientific">Polaromonas eurypsychrophila</name>
    <dbReference type="NCBI Taxonomy" id="1614635"/>
    <lineage>
        <taxon>Bacteria</taxon>
        <taxon>Pseudomonadati</taxon>
        <taxon>Pseudomonadota</taxon>
        <taxon>Betaproteobacteria</taxon>
        <taxon>Burkholderiales</taxon>
        <taxon>Comamonadaceae</taxon>
        <taxon>Polaromonas</taxon>
    </lineage>
</organism>
<evidence type="ECO:0000256" key="6">
    <source>
        <dbReference type="SAM" id="Phobius"/>
    </source>
</evidence>
<dbReference type="InterPro" id="IPR011577">
    <property type="entry name" value="Cyt_b561_bac/Ni-Hgenase"/>
</dbReference>
<evidence type="ECO:0000256" key="5">
    <source>
        <dbReference type="ARBA" id="ARBA00023136"/>
    </source>
</evidence>
<dbReference type="PANTHER" id="PTHR30485">
    <property type="entry name" value="NI/FE-HYDROGENASE 1 B-TYPE CYTOCHROME SUBUNIT"/>
    <property type="match status" value="1"/>
</dbReference>
<evidence type="ECO:0000313" key="8">
    <source>
        <dbReference type="EMBL" id="GGB08495.1"/>
    </source>
</evidence>
<reference evidence="8" key="2">
    <citation type="submission" date="2020-09" db="EMBL/GenBank/DDBJ databases">
        <authorList>
            <person name="Sun Q."/>
            <person name="Zhou Y."/>
        </authorList>
    </citation>
    <scope>NUCLEOTIDE SEQUENCE</scope>
    <source>
        <strain evidence="8">CGMCC 1.15322</strain>
    </source>
</reference>
<dbReference type="GO" id="GO:0022904">
    <property type="term" value="P:respiratory electron transport chain"/>
    <property type="evidence" value="ECO:0007669"/>
    <property type="project" value="InterPro"/>
</dbReference>
<keyword evidence="3 6" id="KW-0812">Transmembrane</keyword>
<evidence type="ECO:0000256" key="4">
    <source>
        <dbReference type="ARBA" id="ARBA00022989"/>
    </source>
</evidence>
<keyword evidence="2" id="KW-1003">Cell membrane</keyword>
<dbReference type="EMBL" id="BMIG01000013">
    <property type="protein sequence ID" value="GGB08495.1"/>
    <property type="molecule type" value="Genomic_DNA"/>
</dbReference>
<dbReference type="Proteomes" id="UP000620596">
    <property type="component" value="Unassembled WGS sequence"/>
</dbReference>
<evidence type="ECO:0000313" key="9">
    <source>
        <dbReference type="Proteomes" id="UP000620596"/>
    </source>
</evidence>
<feature type="transmembrane region" description="Helical" evidence="6">
    <location>
        <begin position="21"/>
        <end position="45"/>
    </location>
</feature>
<comment type="subcellular location">
    <subcellularLocation>
        <location evidence="1">Cell membrane</location>
        <topology evidence="1">Multi-pass membrane protein</topology>
    </subcellularLocation>
</comment>
<sequence>MSRSHARMPGLAAPIKVWDRAVRLLHWLLVVAVVVAWTSTLGLGFSRAHEAAGYISLGVVAIRVIWGFCGSPYARFSQFVRSRHEVLHYAGQLCEGKERRYVGHNPLGGWMVLLLLSLIASLGLTGWLYTTDYFWGRAWLDMLHHALAWALLVLVALHLAGVAFTSLRHRESLIAAMLSGRKPAPDPGDSVL</sequence>
<feature type="transmembrane region" description="Helical" evidence="6">
    <location>
        <begin position="149"/>
        <end position="167"/>
    </location>
</feature>
<proteinExistence type="predicted"/>
<gene>
    <name evidence="8" type="ORF">GCM10011496_31770</name>
</gene>
<dbReference type="Pfam" id="PF01292">
    <property type="entry name" value="Ni_hydr_CYTB"/>
    <property type="match status" value="1"/>
</dbReference>
<dbReference type="AlphaFoldDB" id="A0A916WKE9"/>